<dbReference type="EMBL" id="BGPR01000666">
    <property type="protein sequence ID" value="GBM30652.1"/>
    <property type="molecule type" value="Genomic_DNA"/>
</dbReference>
<name>A0A4Y2EN10_ARAVE</name>
<evidence type="ECO:0000256" key="1">
    <source>
        <dbReference type="SAM" id="MobiDB-lite"/>
    </source>
</evidence>
<accession>A0A4Y2EN10</accession>
<feature type="compositionally biased region" description="Basic and acidic residues" evidence="1">
    <location>
        <begin position="59"/>
        <end position="80"/>
    </location>
</feature>
<protein>
    <submittedName>
        <fullName evidence="2">Uncharacterized protein</fullName>
    </submittedName>
</protein>
<reference evidence="2 3" key="1">
    <citation type="journal article" date="2019" name="Sci. Rep.">
        <title>Orb-weaving spider Araneus ventricosus genome elucidates the spidroin gene catalogue.</title>
        <authorList>
            <person name="Kono N."/>
            <person name="Nakamura H."/>
            <person name="Ohtoshi R."/>
            <person name="Moran D.A.P."/>
            <person name="Shinohara A."/>
            <person name="Yoshida Y."/>
            <person name="Fujiwara M."/>
            <person name="Mori M."/>
            <person name="Tomita M."/>
            <person name="Arakawa K."/>
        </authorList>
    </citation>
    <scope>NUCLEOTIDE SEQUENCE [LARGE SCALE GENOMIC DNA]</scope>
</reference>
<dbReference type="AlphaFoldDB" id="A0A4Y2EN10"/>
<gene>
    <name evidence="2" type="ORF">AVEN_203319_1</name>
</gene>
<organism evidence="2 3">
    <name type="scientific">Araneus ventricosus</name>
    <name type="common">Orbweaver spider</name>
    <name type="synonym">Epeira ventricosa</name>
    <dbReference type="NCBI Taxonomy" id="182803"/>
    <lineage>
        <taxon>Eukaryota</taxon>
        <taxon>Metazoa</taxon>
        <taxon>Ecdysozoa</taxon>
        <taxon>Arthropoda</taxon>
        <taxon>Chelicerata</taxon>
        <taxon>Arachnida</taxon>
        <taxon>Araneae</taxon>
        <taxon>Araneomorphae</taxon>
        <taxon>Entelegynae</taxon>
        <taxon>Araneoidea</taxon>
        <taxon>Araneidae</taxon>
        <taxon>Araneus</taxon>
    </lineage>
</organism>
<evidence type="ECO:0000313" key="2">
    <source>
        <dbReference type="EMBL" id="GBM30652.1"/>
    </source>
</evidence>
<proteinExistence type="predicted"/>
<dbReference type="Proteomes" id="UP000499080">
    <property type="component" value="Unassembled WGS sequence"/>
</dbReference>
<comment type="caution">
    <text evidence="2">The sequence shown here is derived from an EMBL/GenBank/DDBJ whole genome shotgun (WGS) entry which is preliminary data.</text>
</comment>
<keyword evidence="3" id="KW-1185">Reference proteome</keyword>
<feature type="region of interest" description="Disordered" evidence="1">
    <location>
        <begin position="29"/>
        <end position="110"/>
    </location>
</feature>
<feature type="compositionally biased region" description="Polar residues" evidence="1">
    <location>
        <begin position="35"/>
        <end position="44"/>
    </location>
</feature>
<sequence length="110" mass="12244">MGWCYVMYPPGSKNNCESARLSNTPLLFSEPKASLSPTTNQNSSHRPKRVKNMAIPSSKVKEESRRAEYSNASPHKDPRAGTEGLVFPGKLPQTTHEERVNEPHQTKLPA</sequence>
<evidence type="ECO:0000313" key="3">
    <source>
        <dbReference type="Proteomes" id="UP000499080"/>
    </source>
</evidence>
<feature type="compositionally biased region" description="Basic and acidic residues" evidence="1">
    <location>
        <begin position="95"/>
        <end position="110"/>
    </location>
</feature>